<dbReference type="InterPro" id="IPR036390">
    <property type="entry name" value="WH_DNA-bd_sf"/>
</dbReference>
<organism evidence="2 3">
    <name type="scientific">Methanocorpusculum vombati</name>
    <dbReference type="NCBI Taxonomy" id="3002864"/>
    <lineage>
        <taxon>Archaea</taxon>
        <taxon>Methanobacteriati</taxon>
        <taxon>Methanobacteriota</taxon>
        <taxon>Stenosarchaea group</taxon>
        <taxon>Methanomicrobia</taxon>
        <taxon>Methanomicrobiales</taxon>
        <taxon>Methanocorpusculaceae</taxon>
        <taxon>Methanocorpusculum</taxon>
    </lineage>
</organism>
<accession>A0ABT4IIV1</accession>
<dbReference type="EMBL" id="JAPTGC010000001">
    <property type="protein sequence ID" value="MCZ0861677.1"/>
    <property type="molecule type" value="Genomic_DNA"/>
</dbReference>
<dbReference type="Pfam" id="PF24266">
    <property type="entry name" value="HTH_HVO_0163_N"/>
    <property type="match status" value="1"/>
</dbReference>
<sequence length="459" mass="51443">MFSRSVVVLLIVLLGIFSFTLLCVPAELPPAPGPQVINSSMTISYGETWEEAQVHSGNESYYATIREWIENNTDDFRTVAEMYYSAQYGTGTPVYGMQLGWAVTLLVPSGTTIAEIDRIYGWMNQSMAKAGLYNVAVQFKGSDLRIGPGPVVTRTVPKNTAVKTYGDTWEEIWEREGKEYNYTRLWNWYEENRYAGDVWEKANAYYGSAADNPINRIEYDWTITILTDPLSAAEMDRIYGWVNESMEAAGLRGIPVQFRYGGVFTVSGLTLASEKDSVIHGPPQPNYLRSVLLILCIAGVAVLGFSRVRELPQDPASRPQRIANFIAEHPGCSQKEIRDATGFSRGSILYHLKRLEQKKIVRQSAYVGSIRYFPRKNPDSALERTLRTVLTQERPAQILSEIANSPGIGKKELAKRIGITETTLVWHLERLHDAGIIDRYDEGCTLSSAAAEVWSRPDA</sequence>
<reference evidence="2" key="1">
    <citation type="submission" date="2022-12" db="EMBL/GenBank/DDBJ databases">
        <title>Isolation and characterisation of novel Methanocorpusculum spp. from native Australian herbivores indicates the genus is ancestrally host-associated.</title>
        <authorList>
            <person name="Volmer J.G."/>
            <person name="Soo R.M."/>
            <person name="Evans P.N."/>
            <person name="Hoedt E.C."/>
            <person name="Astorga Alsina A.L."/>
            <person name="Woodcroft B.J."/>
            <person name="Tyson G.W."/>
            <person name="Hugenholtz P."/>
            <person name="Morrison M."/>
        </authorList>
    </citation>
    <scope>NUCLEOTIDE SEQUENCE</scope>
    <source>
        <strain evidence="2">CW153</strain>
    </source>
</reference>
<dbReference type="InterPro" id="IPR011991">
    <property type="entry name" value="ArsR-like_HTH"/>
</dbReference>
<dbReference type="InterPro" id="IPR036388">
    <property type="entry name" value="WH-like_DNA-bd_sf"/>
</dbReference>
<dbReference type="PANTHER" id="PTHR36216:SF1">
    <property type="entry name" value="HTH ARSR-TYPE DOMAIN-CONTAINING PROTEIN"/>
    <property type="match status" value="1"/>
</dbReference>
<feature type="domain" description="HVO-0163 N-terminal HTH" evidence="1">
    <location>
        <begin position="320"/>
        <end position="376"/>
    </location>
</feature>
<keyword evidence="3" id="KW-1185">Reference proteome</keyword>
<evidence type="ECO:0000313" key="3">
    <source>
        <dbReference type="Proteomes" id="UP001141336"/>
    </source>
</evidence>
<evidence type="ECO:0000313" key="2">
    <source>
        <dbReference type="EMBL" id="MCZ0861677.1"/>
    </source>
</evidence>
<dbReference type="InterPro" id="IPR056504">
    <property type="entry name" value="HTH_HVO_0163_N"/>
</dbReference>
<gene>
    <name evidence="2" type="ORF">O0S09_00215</name>
</gene>
<dbReference type="CDD" id="cd00090">
    <property type="entry name" value="HTH_ARSR"/>
    <property type="match status" value="2"/>
</dbReference>
<comment type="caution">
    <text evidence="2">The sequence shown here is derived from an EMBL/GenBank/DDBJ whole genome shotgun (WGS) entry which is preliminary data.</text>
</comment>
<evidence type="ECO:0000259" key="1">
    <source>
        <dbReference type="Pfam" id="PF24266"/>
    </source>
</evidence>
<protein>
    <submittedName>
        <fullName evidence="2">Winged helix-turn-helix transcriptional regulator</fullName>
    </submittedName>
</protein>
<proteinExistence type="predicted"/>
<dbReference type="Pfam" id="PF13412">
    <property type="entry name" value="HTH_24"/>
    <property type="match status" value="1"/>
</dbReference>
<dbReference type="Proteomes" id="UP001141336">
    <property type="component" value="Unassembled WGS sequence"/>
</dbReference>
<dbReference type="Gene3D" id="1.10.10.10">
    <property type="entry name" value="Winged helix-like DNA-binding domain superfamily/Winged helix DNA-binding domain"/>
    <property type="match status" value="2"/>
</dbReference>
<dbReference type="SUPFAM" id="SSF46785">
    <property type="entry name" value="Winged helix' DNA-binding domain"/>
    <property type="match status" value="2"/>
</dbReference>
<dbReference type="PANTHER" id="PTHR36216">
    <property type="entry name" value="TRANSCRIPTIONAL REGULATOR, TRMB"/>
    <property type="match status" value="1"/>
</dbReference>
<name>A0ABT4IIV1_9EURY</name>
<dbReference type="RefSeq" id="WP_268921854.1">
    <property type="nucleotide sequence ID" value="NZ_JAPTGC010000001.1"/>
</dbReference>